<keyword evidence="3" id="KW-1185">Reference proteome</keyword>
<accession>A0A1I7NDP8</accession>
<organism evidence="2 3">
    <name type="scientific">Devosia crocina</name>
    <dbReference type="NCBI Taxonomy" id="429728"/>
    <lineage>
        <taxon>Bacteria</taxon>
        <taxon>Pseudomonadati</taxon>
        <taxon>Pseudomonadota</taxon>
        <taxon>Alphaproteobacteria</taxon>
        <taxon>Hyphomicrobiales</taxon>
        <taxon>Devosiaceae</taxon>
        <taxon>Devosia</taxon>
    </lineage>
</organism>
<dbReference type="InterPro" id="IPR004360">
    <property type="entry name" value="Glyas_Fos-R_dOase_dom"/>
</dbReference>
<dbReference type="RefSeq" id="WP_092423379.1">
    <property type="nucleotide sequence ID" value="NZ_FPCK01000001.1"/>
</dbReference>
<protein>
    <submittedName>
        <fullName evidence="2">PhnB protein</fullName>
    </submittedName>
</protein>
<dbReference type="PANTHER" id="PTHR33990">
    <property type="entry name" value="PROTEIN YJDN-RELATED"/>
    <property type="match status" value="1"/>
</dbReference>
<dbReference type="STRING" id="429728.SAMN05216456_1770"/>
<evidence type="ECO:0000313" key="2">
    <source>
        <dbReference type="EMBL" id="SFV32782.1"/>
    </source>
</evidence>
<reference evidence="2 3" key="1">
    <citation type="submission" date="2016-10" db="EMBL/GenBank/DDBJ databases">
        <authorList>
            <person name="de Groot N.N."/>
        </authorList>
    </citation>
    <scope>NUCLEOTIDE SEQUENCE [LARGE SCALE GENOMIC DNA]</scope>
    <source>
        <strain evidence="2 3">IPL20</strain>
    </source>
</reference>
<dbReference type="AlphaFoldDB" id="A0A1I7NDP8"/>
<dbReference type="Pfam" id="PF00903">
    <property type="entry name" value="Glyoxalase"/>
    <property type="match status" value="1"/>
</dbReference>
<dbReference type="Gene3D" id="3.10.180.10">
    <property type="entry name" value="2,3-Dihydroxybiphenyl 1,2-Dioxygenase, domain 1"/>
    <property type="match status" value="1"/>
</dbReference>
<dbReference type="PANTHER" id="PTHR33990:SF1">
    <property type="entry name" value="PROTEIN YJDN"/>
    <property type="match status" value="1"/>
</dbReference>
<dbReference type="OrthoDB" id="9795306at2"/>
<proteinExistence type="predicted"/>
<feature type="domain" description="Glyoxalase/fosfomycin resistance/dioxygenase" evidence="1">
    <location>
        <begin position="11"/>
        <end position="131"/>
    </location>
</feature>
<gene>
    <name evidence="2" type="ORF">SAMN05216456_1770</name>
</gene>
<evidence type="ECO:0000313" key="3">
    <source>
        <dbReference type="Proteomes" id="UP000199074"/>
    </source>
</evidence>
<evidence type="ECO:0000259" key="1">
    <source>
        <dbReference type="Pfam" id="PF00903"/>
    </source>
</evidence>
<dbReference type="Proteomes" id="UP000199074">
    <property type="component" value="Unassembled WGS sequence"/>
</dbReference>
<dbReference type="CDD" id="cd06588">
    <property type="entry name" value="PhnB_like"/>
    <property type="match status" value="1"/>
</dbReference>
<name>A0A1I7NDP8_9HYPH</name>
<sequence>MNVRLNPYIGFRDEAREALAFYHSVFGGELSMMTFAEGGMPHDPAEENRIMHGQIDAPNGMTLMISDTPSGMDMQAGSNISISLSGDDVSLLRSYWEKLVADGQVSMPLETAPWGDMFGMLSDRFGITWMVNIAGQGH</sequence>
<dbReference type="SUPFAM" id="SSF54593">
    <property type="entry name" value="Glyoxalase/Bleomycin resistance protein/Dihydroxybiphenyl dioxygenase"/>
    <property type="match status" value="1"/>
</dbReference>
<dbReference type="InterPro" id="IPR029068">
    <property type="entry name" value="Glyas_Bleomycin-R_OHBP_Dase"/>
</dbReference>
<dbReference type="EMBL" id="FPCK01000001">
    <property type="protein sequence ID" value="SFV32782.1"/>
    <property type="molecule type" value="Genomic_DNA"/>
</dbReference>
<dbReference type="InterPro" id="IPR028973">
    <property type="entry name" value="PhnB-like"/>
</dbReference>